<dbReference type="SUPFAM" id="SSF53756">
    <property type="entry name" value="UDP-Glycosyltransferase/glycogen phosphorylase"/>
    <property type="match status" value="2"/>
</dbReference>
<dbReference type="Pfam" id="PF13439">
    <property type="entry name" value="Glyco_transf_4"/>
    <property type="match status" value="1"/>
</dbReference>
<dbReference type="Proteomes" id="UP000600774">
    <property type="component" value="Unassembled WGS sequence"/>
</dbReference>
<dbReference type="PANTHER" id="PTHR12526:SF625">
    <property type="entry name" value="PHOSPHATIDYLINOSITOL GLYCAN-CLASS A"/>
    <property type="match status" value="1"/>
</dbReference>
<dbReference type="Pfam" id="PF13692">
    <property type="entry name" value="Glyco_trans_1_4"/>
    <property type="match status" value="1"/>
</dbReference>
<dbReference type="GeneID" id="1473067"/>
<evidence type="ECO:0000259" key="1">
    <source>
        <dbReference type="Pfam" id="PF00534"/>
    </source>
</evidence>
<dbReference type="EMBL" id="DUJU01000081">
    <property type="protein sequence ID" value="HIH93862.1"/>
    <property type="molecule type" value="Genomic_DNA"/>
</dbReference>
<organism evidence="3 4">
    <name type="scientific">Methanosarcina acetivorans</name>
    <dbReference type="NCBI Taxonomy" id="2214"/>
    <lineage>
        <taxon>Archaea</taxon>
        <taxon>Methanobacteriati</taxon>
        <taxon>Methanobacteriota</taxon>
        <taxon>Stenosarchaea group</taxon>
        <taxon>Methanomicrobia</taxon>
        <taxon>Methanosarcinales</taxon>
        <taxon>Methanosarcinaceae</taxon>
        <taxon>Methanosarcina</taxon>
    </lineage>
</organism>
<dbReference type="PANTHER" id="PTHR12526">
    <property type="entry name" value="GLYCOSYLTRANSFERASE"/>
    <property type="match status" value="1"/>
</dbReference>
<feature type="domain" description="Glycosyltransferase subfamily 4-like N-terminal" evidence="2">
    <location>
        <begin position="512"/>
        <end position="612"/>
    </location>
</feature>
<accession>A0A832SIX9</accession>
<dbReference type="InterPro" id="IPR028098">
    <property type="entry name" value="Glyco_trans_4-like_N"/>
</dbReference>
<dbReference type="Pfam" id="PF00534">
    <property type="entry name" value="Glycos_transf_1"/>
    <property type="match status" value="1"/>
</dbReference>
<evidence type="ECO:0000259" key="2">
    <source>
        <dbReference type="Pfam" id="PF13439"/>
    </source>
</evidence>
<reference evidence="3" key="1">
    <citation type="journal article" date="2020" name="bioRxiv">
        <title>A rank-normalized archaeal taxonomy based on genome phylogeny resolves widespread incomplete and uneven classifications.</title>
        <authorList>
            <person name="Rinke C."/>
            <person name="Chuvochina M."/>
            <person name="Mussig A.J."/>
            <person name="Chaumeil P.-A."/>
            <person name="Waite D.W."/>
            <person name="Whitman W.B."/>
            <person name="Parks D.H."/>
            <person name="Hugenholtz P."/>
        </authorList>
    </citation>
    <scope>NUCLEOTIDE SEQUENCE</scope>
    <source>
        <strain evidence="3">UBA8876</strain>
    </source>
</reference>
<dbReference type="InterPro" id="IPR001296">
    <property type="entry name" value="Glyco_trans_1"/>
</dbReference>
<gene>
    <name evidence="3" type="ORF">HA338_07395</name>
</gene>
<comment type="caution">
    <text evidence="3">The sequence shown here is derived from an EMBL/GenBank/DDBJ whole genome shotgun (WGS) entry which is preliminary data.</text>
</comment>
<dbReference type="AlphaFoldDB" id="A0A832SIX9"/>
<proteinExistence type="predicted"/>
<name>A0A832SIX9_9EURY</name>
<dbReference type="RefSeq" id="WP_048066188.1">
    <property type="nucleotide sequence ID" value="NZ_DUJU01000081.1"/>
</dbReference>
<dbReference type="CDD" id="cd03801">
    <property type="entry name" value="GT4_PimA-like"/>
    <property type="match status" value="2"/>
</dbReference>
<evidence type="ECO:0000313" key="4">
    <source>
        <dbReference type="Proteomes" id="UP000600774"/>
    </source>
</evidence>
<dbReference type="GO" id="GO:0016757">
    <property type="term" value="F:glycosyltransferase activity"/>
    <property type="evidence" value="ECO:0007669"/>
    <property type="project" value="InterPro"/>
</dbReference>
<evidence type="ECO:0000313" key="3">
    <source>
        <dbReference type="EMBL" id="HIH93862.1"/>
    </source>
</evidence>
<dbReference type="Gene3D" id="3.40.50.2000">
    <property type="entry name" value="Glycogen Phosphorylase B"/>
    <property type="match status" value="4"/>
</dbReference>
<sequence>MKIAIVAPSPVPFTLGGAELLFLGMQSSINKHTSHQCELIKVPIKENSFWDLIESYYKFYQLDLSHFDMVISTKYPSWMLKHDNHTVYMVHHLRGLFDTYHFCNEAYEVAPKLRTGLVKEVLDLVHTYKSEQNVDRVFERLFELKKEQKKYDNETFRFPGPFIRQIIHFFDEYALAPERVDRYLTMSNNVKKRANYFPLNVQVDVNYPPSKIENFECNSYSYLFTASRLDGPKRIDLLIKAMKHVPHNVKLKIAGTGPDEDKLKKMAENDLRIEFLDFVSEDELIKLYSDSLAVLFVPFDEDYGLITIEGMMSKKPVITTIDSGGPLEFVKDSETGYIVESEPQKIAEKINYLIENPEIARKMGFAAYQSVKGITWKNFSSQLVAKKGVSAPVKKDIFSPAKKNIITSNREKILVLATYSCYPPRGGGQHRLYNIYSLLAKEFDVTICSIIEANKQYQNLVLDNGLKQICIPQSTEHARYQWEAEKKVGANLYDVAMIDFVDYSKEYVGKIKELAVDSDIVVFSHPYLWPLNKFINKNKKVIYEAHNLEYLLKKDYVKDSGYITKIYDTEKEASLKSDLILCTSEEDKQNLIEVYGANPEKILVTPNGVDTTKIHFIKNEERKKQKELTGLSDFTTIIFVGSWHPPNLEALKFITDKLCRINTKYKFLVVGSVKDYYLDEYGKLPRSVLSFGTVDEDEKYEIYKLADIAINPMFSGSGTNLKMLDYMSAGIPVVSTSVGARGLDTENEVHALICPAEEFQEKISVLLVNEELQQRLKISARNLVERKYSWEIIAQSIVDKLKEGVDL</sequence>
<feature type="domain" description="Glycosyl transferase family 1" evidence="1">
    <location>
        <begin position="222"/>
        <end position="369"/>
    </location>
</feature>
<protein>
    <submittedName>
        <fullName evidence="3">Glycosyltransferase family 4 protein</fullName>
    </submittedName>
</protein>
<keyword evidence="3" id="KW-0808">Transferase</keyword>